<keyword evidence="4" id="KW-1185">Reference proteome</keyword>
<feature type="chain" id="PRO_5034949065" description="Enterotoxin" evidence="2">
    <location>
        <begin position="22"/>
        <end position="740"/>
    </location>
</feature>
<sequence>MFYHRCFLLLLAALFWPAVEAQGGSKPANGYYYIVSNVPIFDVAFSGLGVRDVPLFVNSYTPPASSRRYVVGHRSASHAIMDFVQRTSRLRGCRGALYIYAFEPPLTEGHLHQVPESIGEAVYNTNGWVSAQGQPGFAAPVWGNLRLYIVDEGFRRTILPETLNGWINELQWMHYYSRISHPASPSNDGSLSRRTDGFFYLVSGEVPRRVMRRGFRAEHVRDSRYAETVRGEGSESLVLAYTEPIRALNSLEHRLPWRRNRVRKRIFRYYMYAFYADPEAPVSSPGSVRYGDNSVSRVAWEPTELAAYAQLPLTMWSTLRGVATGPRRRLPMSQEGRQRLIDELEWASPDQAVLETRRRRVECINAVTGEFRRFASSNRTRAAADAFPGQVAQAVCEPSTSGACAVEQRSRFVDWFSALAPQDAVAWALDVVREACPEPLVPPEPSPEPIWGVDRADEVIVIEDSDDDGPQEPEPSWGERHAYEVVNDHDKFSPTTSPSPFPAAANGRDSDYDSGLDSVEADSPQQEAACAAIPVSCPVEVPADDMISHLMLNWELYTSPQDQNTSHASQMGDLMAARDFGPDSCADALYSPYGFDRHPRRKRAVDPKADPNSCCALRNQMRTKLCSTENDSKDCLSVDGVNVHVRFASYWQGIRDAAMLRFSQASEHRATLLVEISSPPDVTDGVISRQVDLGEVFGSETVALAKLSNISIFWGMREPSKELWKMQDLSFTARCVDPPS</sequence>
<evidence type="ECO:0000313" key="4">
    <source>
        <dbReference type="Proteomes" id="UP000562929"/>
    </source>
</evidence>
<keyword evidence="2" id="KW-0732">Signal</keyword>
<feature type="region of interest" description="Disordered" evidence="1">
    <location>
        <begin position="489"/>
        <end position="527"/>
    </location>
</feature>
<feature type="compositionally biased region" description="Low complexity" evidence="1">
    <location>
        <begin position="493"/>
        <end position="505"/>
    </location>
</feature>
<organism evidence="3 4">
    <name type="scientific">Ophiocordyceps camponoti-floridani</name>
    <dbReference type="NCBI Taxonomy" id="2030778"/>
    <lineage>
        <taxon>Eukaryota</taxon>
        <taxon>Fungi</taxon>
        <taxon>Dikarya</taxon>
        <taxon>Ascomycota</taxon>
        <taxon>Pezizomycotina</taxon>
        <taxon>Sordariomycetes</taxon>
        <taxon>Hypocreomycetidae</taxon>
        <taxon>Hypocreales</taxon>
        <taxon>Ophiocordycipitaceae</taxon>
        <taxon>Ophiocordyceps</taxon>
    </lineage>
</organism>
<evidence type="ECO:0000256" key="2">
    <source>
        <dbReference type="SAM" id="SignalP"/>
    </source>
</evidence>
<accession>A0A8H4Q1F9</accession>
<feature type="signal peptide" evidence="2">
    <location>
        <begin position="1"/>
        <end position="21"/>
    </location>
</feature>
<dbReference type="OrthoDB" id="10517301at2759"/>
<dbReference type="Proteomes" id="UP000562929">
    <property type="component" value="Unassembled WGS sequence"/>
</dbReference>
<name>A0A8H4Q1F9_9HYPO</name>
<reference evidence="3 4" key="1">
    <citation type="journal article" date="2020" name="G3 (Bethesda)">
        <title>Genetic Underpinnings of Host Manipulation by Ophiocordyceps as Revealed by Comparative Transcriptomics.</title>
        <authorList>
            <person name="Will I."/>
            <person name="Das B."/>
            <person name="Trinh T."/>
            <person name="Brachmann A."/>
            <person name="Ohm R.A."/>
            <person name="de Bekker C."/>
        </authorList>
    </citation>
    <scope>NUCLEOTIDE SEQUENCE [LARGE SCALE GENOMIC DNA]</scope>
    <source>
        <strain evidence="3 4">EC05</strain>
    </source>
</reference>
<evidence type="ECO:0008006" key="5">
    <source>
        <dbReference type="Google" id="ProtNLM"/>
    </source>
</evidence>
<dbReference type="AlphaFoldDB" id="A0A8H4Q1F9"/>
<dbReference type="EMBL" id="JAACLJ010000008">
    <property type="protein sequence ID" value="KAF4581947.1"/>
    <property type="molecule type" value="Genomic_DNA"/>
</dbReference>
<gene>
    <name evidence="3" type="ORF">GQ602_006571</name>
</gene>
<proteinExistence type="predicted"/>
<evidence type="ECO:0000256" key="1">
    <source>
        <dbReference type="SAM" id="MobiDB-lite"/>
    </source>
</evidence>
<evidence type="ECO:0000313" key="3">
    <source>
        <dbReference type="EMBL" id="KAF4581947.1"/>
    </source>
</evidence>
<comment type="caution">
    <text evidence="3">The sequence shown here is derived from an EMBL/GenBank/DDBJ whole genome shotgun (WGS) entry which is preliminary data.</text>
</comment>
<protein>
    <recommendedName>
        <fullName evidence="5">Enterotoxin</fullName>
    </recommendedName>
</protein>